<keyword evidence="1" id="KW-0472">Membrane</keyword>
<keyword evidence="3" id="KW-1185">Reference proteome</keyword>
<sequence>MKWKILFFILLGINGFIIVLLLFYMFQPSPSPNIPNIKGEGPVFTVQTSKQHMNTLIRDYIQKHEKKGELSYDVQLADRLYIISAIPIFGKQVDLTMAFDPTVDENGHIVLAHPTMTFGQLRLPVPYVLSYIDQHASLPNWVKVDAKKERIYIVVSDIRIKKGYMLKAKTFDLSKDDMTFTVTITK</sequence>
<dbReference type="Proteomes" id="UP000032047">
    <property type="component" value="Unassembled WGS sequence"/>
</dbReference>
<dbReference type="Pfam" id="PF09911">
    <property type="entry name" value="DUF2140"/>
    <property type="match status" value="1"/>
</dbReference>
<comment type="caution">
    <text evidence="2">The sequence shown here is derived from an EMBL/GenBank/DDBJ whole genome shotgun (WGS) entry which is preliminary data.</text>
</comment>
<dbReference type="AlphaFoldDB" id="A0A0D0G456"/>
<evidence type="ECO:0000313" key="2">
    <source>
        <dbReference type="EMBL" id="KIP20140.1"/>
    </source>
</evidence>
<accession>A0A0D0G456</accession>
<protein>
    <recommendedName>
        <fullName evidence="4">DUF2140 domain-containing protein</fullName>
    </recommendedName>
</protein>
<name>A0A0D0G456_9BACL</name>
<dbReference type="InterPro" id="IPR018672">
    <property type="entry name" value="DUF2140"/>
</dbReference>
<feature type="transmembrane region" description="Helical" evidence="1">
    <location>
        <begin position="5"/>
        <end position="26"/>
    </location>
</feature>
<reference evidence="2 3" key="1">
    <citation type="submission" date="2015-01" db="EMBL/GenBank/DDBJ databases">
        <title>Genome sequence of Anoxybacillus ayderensis strain AB04.</title>
        <authorList>
            <person name="Belduz A.O."/>
            <person name="Canakci S."/>
            <person name="Chan K.-G."/>
            <person name="Kahar U.M."/>
            <person name="Yaakob A.S."/>
            <person name="Chan C.S."/>
            <person name="Goh K.M."/>
        </authorList>
    </citation>
    <scope>NUCLEOTIDE SEQUENCE [LARGE SCALE GENOMIC DNA]</scope>
    <source>
        <strain evidence="2 3">AB04</strain>
    </source>
</reference>
<organism evidence="2 3">
    <name type="scientific">Anoxybacillus ayderensis</name>
    <dbReference type="NCBI Taxonomy" id="265546"/>
    <lineage>
        <taxon>Bacteria</taxon>
        <taxon>Bacillati</taxon>
        <taxon>Bacillota</taxon>
        <taxon>Bacilli</taxon>
        <taxon>Bacillales</taxon>
        <taxon>Anoxybacillaceae</taxon>
        <taxon>Anoxybacillus</taxon>
    </lineage>
</organism>
<dbReference type="EMBL" id="JXTG01000024">
    <property type="protein sequence ID" value="KIP20140.1"/>
    <property type="molecule type" value="Genomic_DNA"/>
</dbReference>
<evidence type="ECO:0008006" key="4">
    <source>
        <dbReference type="Google" id="ProtNLM"/>
    </source>
</evidence>
<evidence type="ECO:0000313" key="3">
    <source>
        <dbReference type="Proteomes" id="UP000032047"/>
    </source>
</evidence>
<gene>
    <name evidence="2" type="ORF">JV16_02718</name>
</gene>
<evidence type="ECO:0000256" key="1">
    <source>
        <dbReference type="SAM" id="Phobius"/>
    </source>
</evidence>
<keyword evidence="1" id="KW-1133">Transmembrane helix</keyword>
<proteinExistence type="predicted"/>
<dbReference type="PATRIC" id="fig|265546.4.peg.2719"/>
<dbReference type="RefSeq" id="WP_021094806.1">
    <property type="nucleotide sequence ID" value="NZ_ANOC01000025.1"/>
</dbReference>
<keyword evidence="1" id="KW-0812">Transmembrane</keyword>